<dbReference type="InterPro" id="IPR001680">
    <property type="entry name" value="WD40_rpt"/>
</dbReference>
<dbReference type="Pfam" id="PF00400">
    <property type="entry name" value="WD40"/>
    <property type="match status" value="2"/>
</dbReference>
<gene>
    <name evidence="2" type="ORF">Ciccas_004578</name>
</gene>
<dbReference type="InterPro" id="IPR036322">
    <property type="entry name" value="WD40_repeat_dom_sf"/>
</dbReference>
<dbReference type="PANTHER" id="PTHR19865">
    <property type="entry name" value="U3 SMALL NUCLEOLAR RNA INTERACTING PROTEIN 2"/>
    <property type="match status" value="1"/>
</dbReference>
<protein>
    <submittedName>
        <fullName evidence="2">Uncharacterized protein</fullName>
    </submittedName>
</protein>
<name>A0ABD2QB39_9PLAT</name>
<dbReference type="PANTHER" id="PTHR19865:SF2">
    <property type="entry name" value="F-BOX AND WD REPEAT DOMAIN-CONTAINING 11-A"/>
    <property type="match status" value="1"/>
</dbReference>
<dbReference type="PROSITE" id="PS50294">
    <property type="entry name" value="WD_REPEATS_REGION"/>
    <property type="match status" value="1"/>
</dbReference>
<dbReference type="SMART" id="SM00320">
    <property type="entry name" value="WD40"/>
    <property type="match status" value="1"/>
</dbReference>
<keyword evidence="3" id="KW-1185">Reference proteome</keyword>
<sequence length="164" mass="18025">MSGYADKRDRIITGSSDSTVRIWASATGRCIRVLRGHCAAVTHLEVDSTGKTLFSASSDGKIISWRIDTGDHLMAMEEHKAPISCLTVTCIAQFTRPSSLEEDLSIIPFSIHYCLFTSKTKSRILTSPGMTGVYDSHDGREARIKRLIPGIDEKLSLQVSSPDH</sequence>
<dbReference type="PROSITE" id="PS50082">
    <property type="entry name" value="WD_REPEATS_2"/>
    <property type="match status" value="2"/>
</dbReference>
<dbReference type="EMBL" id="JBJKFK010000484">
    <property type="protein sequence ID" value="KAL3316771.1"/>
    <property type="molecule type" value="Genomic_DNA"/>
</dbReference>
<feature type="repeat" description="WD" evidence="1">
    <location>
        <begin position="1"/>
        <end position="33"/>
    </location>
</feature>
<feature type="repeat" description="WD" evidence="1">
    <location>
        <begin position="34"/>
        <end position="75"/>
    </location>
</feature>
<dbReference type="InterPro" id="IPR015943">
    <property type="entry name" value="WD40/YVTN_repeat-like_dom_sf"/>
</dbReference>
<evidence type="ECO:0000313" key="3">
    <source>
        <dbReference type="Proteomes" id="UP001626550"/>
    </source>
</evidence>
<dbReference type="Gene3D" id="2.130.10.10">
    <property type="entry name" value="YVTN repeat-like/Quinoprotein amine dehydrogenase"/>
    <property type="match status" value="1"/>
</dbReference>
<comment type="caution">
    <text evidence="2">The sequence shown here is derived from an EMBL/GenBank/DDBJ whole genome shotgun (WGS) entry which is preliminary data.</text>
</comment>
<keyword evidence="1" id="KW-0853">WD repeat</keyword>
<reference evidence="2 3" key="1">
    <citation type="submission" date="2024-11" db="EMBL/GenBank/DDBJ databases">
        <title>Adaptive evolution of stress response genes in parasites aligns with host niche diversity.</title>
        <authorList>
            <person name="Hahn C."/>
            <person name="Resl P."/>
        </authorList>
    </citation>
    <scope>NUCLEOTIDE SEQUENCE [LARGE SCALE GENOMIC DNA]</scope>
    <source>
        <strain evidence="2">EGGRZ-B1_66</strain>
        <tissue evidence="2">Body</tissue>
    </source>
</reference>
<dbReference type="Proteomes" id="UP001626550">
    <property type="component" value="Unassembled WGS sequence"/>
</dbReference>
<evidence type="ECO:0000313" key="2">
    <source>
        <dbReference type="EMBL" id="KAL3316771.1"/>
    </source>
</evidence>
<dbReference type="AlphaFoldDB" id="A0ABD2QB39"/>
<accession>A0ABD2QB39</accession>
<dbReference type="SUPFAM" id="SSF50978">
    <property type="entry name" value="WD40 repeat-like"/>
    <property type="match status" value="1"/>
</dbReference>
<dbReference type="InterPro" id="IPR039241">
    <property type="entry name" value="Rrp9-like"/>
</dbReference>
<organism evidence="2 3">
    <name type="scientific">Cichlidogyrus casuarinus</name>
    <dbReference type="NCBI Taxonomy" id="1844966"/>
    <lineage>
        <taxon>Eukaryota</taxon>
        <taxon>Metazoa</taxon>
        <taxon>Spiralia</taxon>
        <taxon>Lophotrochozoa</taxon>
        <taxon>Platyhelminthes</taxon>
        <taxon>Monogenea</taxon>
        <taxon>Monopisthocotylea</taxon>
        <taxon>Dactylogyridea</taxon>
        <taxon>Ancyrocephalidae</taxon>
        <taxon>Cichlidogyrus</taxon>
    </lineage>
</organism>
<evidence type="ECO:0000256" key="1">
    <source>
        <dbReference type="PROSITE-ProRule" id="PRU00221"/>
    </source>
</evidence>
<proteinExistence type="predicted"/>